<evidence type="ECO:0000256" key="1">
    <source>
        <dbReference type="PROSITE-ProRule" id="PRU01211"/>
    </source>
</evidence>
<evidence type="ECO:0000313" key="4">
    <source>
        <dbReference type="EMBL" id="KAG8540560.1"/>
    </source>
</evidence>
<keyword evidence="1" id="KW-1015">Disulfide bond</keyword>
<accession>A0AAV6YZU8</accession>
<dbReference type="SUPFAM" id="SSF55486">
    <property type="entry name" value="Metalloproteases ('zincins'), catalytic domain"/>
    <property type="match status" value="1"/>
</dbReference>
<feature type="domain" description="Peptidase M12A" evidence="3">
    <location>
        <begin position="95"/>
        <end position="162"/>
    </location>
</feature>
<dbReference type="GO" id="GO:0004222">
    <property type="term" value="F:metalloendopeptidase activity"/>
    <property type="evidence" value="ECO:0007669"/>
    <property type="project" value="InterPro"/>
</dbReference>
<dbReference type="InterPro" id="IPR024079">
    <property type="entry name" value="MetalloPept_cat_dom_sf"/>
</dbReference>
<name>A0AAV6YZU8_ENGPU</name>
<comment type="caution">
    <text evidence="1">Lacks conserved residue(s) required for the propagation of feature annotation.</text>
</comment>
<dbReference type="GO" id="GO:0006508">
    <property type="term" value="P:proteolysis"/>
    <property type="evidence" value="ECO:0007669"/>
    <property type="project" value="InterPro"/>
</dbReference>
<organism evidence="4 5">
    <name type="scientific">Engystomops pustulosus</name>
    <name type="common">Tungara frog</name>
    <name type="synonym">Physalaemus pustulosus</name>
    <dbReference type="NCBI Taxonomy" id="76066"/>
    <lineage>
        <taxon>Eukaryota</taxon>
        <taxon>Metazoa</taxon>
        <taxon>Chordata</taxon>
        <taxon>Craniata</taxon>
        <taxon>Vertebrata</taxon>
        <taxon>Euteleostomi</taxon>
        <taxon>Amphibia</taxon>
        <taxon>Batrachia</taxon>
        <taxon>Anura</taxon>
        <taxon>Neobatrachia</taxon>
        <taxon>Hyloidea</taxon>
        <taxon>Leptodactylidae</taxon>
        <taxon>Leiuperinae</taxon>
        <taxon>Engystomops</taxon>
    </lineage>
</organism>
<dbReference type="Proteomes" id="UP000824782">
    <property type="component" value="Unassembled WGS sequence"/>
</dbReference>
<dbReference type="PANTHER" id="PTHR10127">
    <property type="entry name" value="DISCOIDIN, CUB, EGF, LAMININ , AND ZINC METALLOPROTEASE DOMAIN CONTAINING"/>
    <property type="match status" value="1"/>
</dbReference>
<evidence type="ECO:0000313" key="5">
    <source>
        <dbReference type="Proteomes" id="UP000824782"/>
    </source>
</evidence>
<evidence type="ECO:0000256" key="2">
    <source>
        <dbReference type="SAM" id="SignalP"/>
    </source>
</evidence>
<proteinExistence type="predicted"/>
<sequence>MPVPEQWRISVVLMVCMLCFTQGIPLPPQKPVTSNGGSERSEFSQSVDFFSRAAQVNKGKNEADLMDIYSKIAKGNQGSNLTLHEGDIITKSGRSAINCASCLWPKSSLGTINVPYILSSVYNAQQQLLFKTAMQEFESLTCIRFVPRTTEWDYVDIMSASG</sequence>
<dbReference type="InterPro" id="IPR001506">
    <property type="entry name" value="Peptidase_M12A"/>
</dbReference>
<dbReference type="AlphaFoldDB" id="A0AAV6YZU8"/>
<feature type="signal peptide" evidence="2">
    <location>
        <begin position="1"/>
        <end position="23"/>
    </location>
</feature>
<evidence type="ECO:0000259" key="3">
    <source>
        <dbReference type="PROSITE" id="PS51864"/>
    </source>
</evidence>
<dbReference type="Gene3D" id="3.40.390.10">
    <property type="entry name" value="Collagenase (Catalytic Domain)"/>
    <property type="match status" value="1"/>
</dbReference>
<dbReference type="PANTHER" id="PTHR10127:SF899">
    <property type="entry name" value="ASTACIN-LIKE METALLOENDOPEPTIDASE-RELATED"/>
    <property type="match status" value="1"/>
</dbReference>
<gene>
    <name evidence="4" type="ORF">GDO81_019053</name>
</gene>
<feature type="disulfide bond" evidence="1">
    <location>
        <begin position="99"/>
        <end position="102"/>
    </location>
</feature>
<keyword evidence="2" id="KW-0732">Signal</keyword>
<feature type="chain" id="PRO_5043944495" description="Peptidase M12A domain-containing protein" evidence="2">
    <location>
        <begin position="24"/>
        <end position="162"/>
    </location>
</feature>
<dbReference type="EMBL" id="WNYA01010072">
    <property type="protein sequence ID" value="KAG8540560.1"/>
    <property type="molecule type" value="Genomic_DNA"/>
</dbReference>
<dbReference type="PROSITE" id="PS51864">
    <property type="entry name" value="ASTACIN"/>
    <property type="match status" value="1"/>
</dbReference>
<comment type="caution">
    <text evidence="4">The sequence shown here is derived from an EMBL/GenBank/DDBJ whole genome shotgun (WGS) entry which is preliminary data.</text>
</comment>
<protein>
    <recommendedName>
        <fullName evidence="3">Peptidase M12A domain-containing protein</fullName>
    </recommendedName>
</protein>
<dbReference type="Pfam" id="PF01400">
    <property type="entry name" value="Astacin"/>
    <property type="match status" value="1"/>
</dbReference>
<reference evidence="4" key="1">
    <citation type="thesis" date="2020" institute="ProQuest LLC" country="789 East Eisenhower Parkway, Ann Arbor, MI, USA">
        <title>Comparative Genomics and Chromosome Evolution.</title>
        <authorList>
            <person name="Mudd A.B."/>
        </authorList>
    </citation>
    <scope>NUCLEOTIDE SEQUENCE</scope>
    <source>
        <strain evidence="4">237g6f4</strain>
        <tissue evidence="4">Blood</tissue>
    </source>
</reference>
<keyword evidence="5" id="KW-1185">Reference proteome</keyword>